<dbReference type="InterPro" id="IPR052715">
    <property type="entry name" value="RAYT_transposase"/>
</dbReference>
<evidence type="ECO:0000313" key="2">
    <source>
        <dbReference type="EMBL" id="PQA93918.1"/>
    </source>
</evidence>
<dbReference type="AlphaFoldDB" id="A0A1N7MXC5"/>
<keyword evidence="5" id="KW-1185">Reference proteome</keyword>
<protein>
    <submittedName>
        <fullName evidence="2 3">Transposase</fullName>
    </submittedName>
</protein>
<dbReference type="RefSeq" id="WP_076451903.1">
    <property type="nucleotide sequence ID" value="NZ_FTOJ01000006.1"/>
</dbReference>
<dbReference type="PANTHER" id="PTHR36966">
    <property type="entry name" value="REP-ASSOCIATED TYROSINE TRANSPOSASE"/>
    <property type="match status" value="1"/>
</dbReference>
<dbReference type="SUPFAM" id="SSF143422">
    <property type="entry name" value="Transposase IS200-like"/>
    <property type="match status" value="1"/>
</dbReference>
<dbReference type="Proteomes" id="UP000186246">
    <property type="component" value="Unassembled WGS sequence"/>
</dbReference>
<proteinExistence type="predicted"/>
<dbReference type="OrthoDB" id="9788881at2"/>
<dbReference type="GO" id="GO:0004803">
    <property type="term" value="F:transposase activity"/>
    <property type="evidence" value="ECO:0007669"/>
    <property type="project" value="InterPro"/>
</dbReference>
<dbReference type="Gene3D" id="3.30.70.1290">
    <property type="entry name" value="Transposase IS200-like"/>
    <property type="match status" value="1"/>
</dbReference>
<organism evidence="3 4">
    <name type="scientific">Chryseobacterium piscicola</name>
    <dbReference type="NCBI Taxonomy" id="551459"/>
    <lineage>
        <taxon>Bacteria</taxon>
        <taxon>Pseudomonadati</taxon>
        <taxon>Bacteroidota</taxon>
        <taxon>Flavobacteriia</taxon>
        <taxon>Flavobacteriales</taxon>
        <taxon>Weeksellaceae</taxon>
        <taxon>Chryseobacterium group</taxon>
        <taxon>Chryseobacterium</taxon>
    </lineage>
</organism>
<dbReference type="InterPro" id="IPR036515">
    <property type="entry name" value="Transposase_17_sf"/>
</dbReference>
<name>A0A1N7MXC5_9FLAO</name>
<reference evidence="4" key="2">
    <citation type="submission" date="2017-01" db="EMBL/GenBank/DDBJ databases">
        <authorList>
            <person name="Varghese N."/>
            <person name="Submissions S."/>
        </authorList>
    </citation>
    <scope>NUCLEOTIDE SEQUENCE [LARGE SCALE GENOMIC DNA]</scope>
    <source>
        <strain evidence="4">DSM 21068</strain>
    </source>
</reference>
<dbReference type="EMBL" id="MUGO01000012">
    <property type="protein sequence ID" value="PQA93918.1"/>
    <property type="molecule type" value="Genomic_DNA"/>
</dbReference>
<evidence type="ECO:0000313" key="3">
    <source>
        <dbReference type="EMBL" id="SIS90732.1"/>
    </source>
</evidence>
<dbReference type="Proteomes" id="UP000238314">
    <property type="component" value="Unassembled WGS sequence"/>
</dbReference>
<evidence type="ECO:0000313" key="5">
    <source>
        <dbReference type="Proteomes" id="UP000238314"/>
    </source>
</evidence>
<dbReference type="Pfam" id="PF01797">
    <property type="entry name" value="Y1_Tnp"/>
    <property type="match status" value="1"/>
</dbReference>
<dbReference type="GO" id="GO:0043565">
    <property type="term" value="F:sequence-specific DNA binding"/>
    <property type="evidence" value="ECO:0007669"/>
    <property type="project" value="TreeGrafter"/>
</dbReference>
<dbReference type="InterPro" id="IPR002686">
    <property type="entry name" value="Transposase_17"/>
</dbReference>
<sequence>MKEGYVIRDQEKIHFVTCTVVDWIDVFSRKIYRDLVIDCFRYCIENKGMLVYGFVIMSNHIHIILQSKEGKLSDLIRDFKKFTAKSILDAIKQNPESRREWMLERFAKATETHTRNKNYQFWQYGNHAEEIYTLHFLWDKLNYIHLNPIRAGIVEKAQDYLYSSASNYVNGKGLFEIELADNPIIDVTKTNEFWKYGNYDKEE</sequence>
<dbReference type="GO" id="GO:0006313">
    <property type="term" value="P:DNA transposition"/>
    <property type="evidence" value="ECO:0007669"/>
    <property type="project" value="InterPro"/>
</dbReference>
<dbReference type="NCBIfam" id="NF047646">
    <property type="entry name" value="REP_Tyr_transpos"/>
    <property type="match status" value="1"/>
</dbReference>
<dbReference type="PANTHER" id="PTHR36966:SF1">
    <property type="entry name" value="REP-ASSOCIATED TYROSINE TRANSPOSASE"/>
    <property type="match status" value="1"/>
</dbReference>
<accession>A0A1N7MXC5</accession>
<gene>
    <name evidence="2" type="ORF">B0A70_09035</name>
    <name evidence="3" type="ORF">SAMN05421796_1063</name>
</gene>
<evidence type="ECO:0000313" key="4">
    <source>
        <dbReference type="Proteomes" id="UP000186246"/>
    </source>
</evidence>
<dbReference type="SMART" id="SM01321">
    <property type="entry name" value="Y1_Tnp"/>
    <property type="match status" value="1"/>
</dbReference>
<dbReference type="EMBL" id="FTOJ01000006">
    <property type="protein sequence ID" value="SIS90732.1"/>
    <property type="molecule type" value="Genomic_DNA"/>
</dbReference>
<feature type="domain" description="Transposase IS200-like" evidence="1">
    <location>
        <begin position="8"/>
        <end position="147"/>
    </location>
</feature>
<reference evidence="2 5" key="1">
    <citation type="submission" date="2016-11" db="EMBL/GenBank/DDBJ databases">
        <title>Whole genomes of Flavobacteriaceae.</title>
        <authorList>
            <person name="Stine C."/>
            <person name="Li C."/>
            <person name="Tadesse D."/>
        </authorList>
    </citation>
    <scope>NUCLEOTIDE SEQUENCE [LARGE SCALE GENOMIC DNA]</scope>
    <source>
        <strain evidence="2 5">DSM 21068</strain>
    </source>
</reference>
<reference evidence="3" key="3">
    <citation type="submission" date="2017-01" db="EMBL/GenBank/DDBJ databases">
        <authorList>
            <person name="Mah S.A."/>
            <person name="Swanson W.J."/>
            <person name="Moy G.W."/>
            <person name="Vacquier V.D."/>
        </authorList>
    </citation>
    <scope>NUCLEOTIDE SEQUENCE [LARGE SCALE GENOMIC DNA]</scope>
    <source>
        <strain evidence="3">DSM 21068</strain>
    </source>
</reference>
<evidence type="ECO:0000259" key="1">
    <source>
        <dbReference type="SMART" id="SM01321"/>
    </source>
</evidence>